<dbReference type="OMA" id="KRCSTML"/>
<feature type="coiled-coil region" evidence="1">
    <location>
        <begin position="1605"/>
        <end position="1699"/>
    </location>
</feature>
<dbReference type="EMBL" id="LGTL01000008">
    <property type="protein sequence ID" value="KPA80589.1"/>
    <property type="molecule type" value="Genomic_DNA"/>
</dbReference>
<evidence type="ECO:0000313" key="3">
    <source>
        <dbReference type="EMBL" id="KPA80589.1"/>
    </source>
</evidence>
<feature type="compositionally biased region" description="Basic and acidic residues" evidence="2">
    <location>
        <begin position="653"/>
        <end position="667"/>
    </location>
</feature>
<dbReference type="PANTHER" id="PTHR23159:SF31">
    <property type="entry name" value="CENTROSOME-ASSOCIATED PROTEIN CEP250 ISOFORM X1"/>
    <property type="match status" value="1"/>
</dbReference>
<name>A0A0M9G224_LEPPY</name>
<protein>
    <submittedName>
        <fullName evidence="3">Uncharacterized protein</fullName>
    </submittedName>
</protein>
<dbReference type="RefSeq" id="XP_015659028.1">
    <property type="nucleotide sequence ID" value="XM_015802584.1"/>
</dbReference>
<feature type="coiled-coil region" evidence="1">
    <location>
        <begin position="1816"/>
        <end position="1857"/>
    </location>
</feature>
<feature type="compositionally biased region" description="Polar residues" evidence="2">
    <location>
        <begin position="1210"/>
        <end position="1232"/>
    </location>
</feature>
<dbReference type="PANTHER" id="PTHR23159">
    <property type="entry name" value="CENTROSOMAL PROTEIN 2"/>
    <property type="match status" value="1"/>
</dbReference>
<reference evidence="3 4" key="1">
    <citation type="submission" date="2015-07" db="EMBL/GenBank/DDBJ databases">
        <title>High-quality genome of monoxenous trypanosomatid Leptomonas pyrrhocoris.</title>
        <authorList>
            <person name="Flegontov P."/>
            <person name="Butenko A."/>
            <person name="Firsov S."/>
            <person name="Vlcek C."/>
            <person name="Logacheva M.D."/>
            <person name="Field M."/>
            <person name="Filatov D."/>
            <person name="Flegontova O."/>
            <person name="Gerasimov E."/>
            <person name="Jackson A.P."/>
            <person name="Kelly S."/>
            <person name="Opperdoes F."/>
            <person name="O'Reilly A."/>
            <person name="Votypka J."/>
            <person name="Yurchenko V."/>
            <person name="Lukes J."/>
        </authorList>
    </citation>
    <scope>NUCLEOTIDE SEQUENCE [LARGE SCALE GENOMIC DNA]</scope>
    <source>
        <strain evidence="3">H10</strain>
    </source>
</reference>
<feature type="compositionally biased region" description="Low complexity" evidence="2">
    <location>
        <begin position="1"/>
        <end position="14"/>
    </location>
</feature>
<feature type="compositionally biased region" description="Low complexity" evidence="2">
    <location>
        <begin position="927"/>
        <end position="936"/>
    </location>
</feature>
<feature type="region of interest" description="Disordered" evidence="2">
    <location>
        <begin position="1205"/>
        <end position="1234"/>
    </location>
</feature>
<feature type="region of interest" description="Disordered" evidence="2">
    <location>
        <begin position="405"/>
        <end position="473"/>
    </location>
</feature>
<dbReference type="Proteomes" id="UP000037923">
    <property type="component" value="Unassembled WGS sequence"/>
</dbReference>
<dbReference type="VEuPathDB" id="TriTrypDB:LpyrH10_08_2360"/>
<feature type="region of interest" description="Disordered" evidence="2">
    <location>
        <begin position="1336"/>
        <end position="1383"/>
    </location>
</feature>
<organism evidence="3 4">
    <name type="scientific">Leptomonas pyrrhocoris</name>
    <name type="common">Firebug parasite</name>
    <dbReference type="NCBI Taxonomy" id="157538"/>
    <lineage>
        <taxon>Eukaryota</taxon>
        <taxon>Discoba</taxon>
        <taxon>Euglenozoa</taxon>
        <taxon>Kinetoplastea</taxon>
        <taxon>Metakinetoplastina</taxon>
        <taxon>Trypanosomatida</taxon>
        <taxon>Trypanosomatidae</taxon>
        <taxon>Leishmaniinae</taxon>
        <taxon>Leptomonas</taxon>
    </lineage>
</organism>
<feature type="region of interest" description="Disordered" evidence="2">
    <location>
        <begin position="622"/>
        <end position="667"/>
    </location>
</feature>
<feature type="compositionally biased region" description="Low complexity" evidence="2">
    <location>
        <begin position="447"/>
        <end position="469"/>
    </location>
</feature>
<keyword evidence="1" id="KW-0175">Coiled coil</keyword>
<feature type="region of interest" description="Disordered" evidence="2">
    <location>
        <begin position="267"/>
        <end position="295"/>
    </location>
</feature>
<feature type="compositionally biased region" description="Basic and acidic residues" evidence="2">
    <location>
        <begin position="824"/>
        <end position="837"/>
    </location>
</feature>
<feature type="region of interest" description="Disordered" evidence="2">
    <location>
        <begin position="924"/>
        <end position="944"/>
    </location>
</feature>
<evidence type="ECO:0000313" key="4">
    <source>
        <dbReference type="Proteomes" id="UP000037923"/>
    </source>
</evidence>
<sequence>MDASAQSAGQHASSLNHNGYAVERNRQKNAGRLLCRSNELLHTRRAFVVWVAATRARKLQGHMNRCAILMKHGTLRQDYSRFFLRWLAYTQARTSSSYRGAIQIGKDVPLRSKADFLALARRYFTKWRTHLRQTKQRTTANVDLLIALNRERLRTRTLLRWWKLSHTNTAKRHSLEVHEHEDTIRRLQEESQKVVQEAAALRDQLAEALQVQARLQGELDARQGEFDGSRQRQQAELDELRESMRAAIEKMKGSSDPNVQLLRQWGTASPTRKSDPLTNGVDGSAAPDVPPPPSLESTVAGFSVNGAPHSKETQLALARSIEGATAALAELADSSAAPTSMVAAIAAVRRRLEVNAEDFARVKEQRDDLVAAAKATRLVFASTLPSLDATGNSLADSDLDVSRDASFSPSRLADNDLSSVSATRSSHRADRSNSPRSGAAAAIISNSVPPVRLPSVTSTPSPSAPSSPREMTRSECLDLRRLLLEDAKNIAATVETLGRSESQAKNEVAELQDAALRAIDALGGTGVMNSNFIAPPEETVDGRAQRSNAIAMTLRNLCEDMVVVLVLTSLWSGQQASERVSEALERLWHRNQDLEDAYAGDLTKLDGVMKVVHVAARLLRQPTPASSTAAPRNATHRPASPTSARKRRTVSFPHEKDDEGPLKADELDDARRCAEELAAKGDGKPAALLKLCEDLLNKMATQSTLLTSELEGLLRSSRDLLAATVGVEKDGAATPPGDLAAKGEEAPNGSVVPAARPHVPEMVAALQDAAQRVARVLHNVGDGASKPLVLATQDLLEQLEEAKTAQAAIAEQLQAAVAQVSATEDQRSQEADRHNDTEQNLQQQLEALKEEFLHAQDEKKQLEDSLHEEKTAHEEVLKALEEQRETAKVARQLHDEAMEKTKEAQQAADEEKRKLSANAEALQKNLQSAAAQQASSNERQQELQKQLEDLTKQLAESGAAKHELEDQLAAANAAIEAHAAVRADLEQHLLFMDGENRVNNAVGVFLRDVLRDCLTRLHFLTRSFSDEEQLSPRASLKLQQAIDAPPPLLTHDSDPSEYVEYILRLDGNDPTGKRLVQEHLRENCAVHGLREPVEAVAVVRETGADAAASMTAEAALAATSPPAGTAADPSTWEVVAELHDRLVLLYERMAHVDQVAATQLVINGTLLQEKDHFCADALIALKRLQSWSPTAASVAAAAAAAAATHPTGGHSRSPSTVSPKNAEEQNTLSASTIEPAVAGPAVRASSSEVAQALEALQKVADSVRPLVQLRSATSVARQTSASAGPSDAAVAAATAQVQALVADVQDMANCLQDLSESVQHGILALEGVAVDDGVKEGDGLHGNRAARAASGGDGPHRVDHAPLPAGQSSAGGDGGDAGALPGPGGVKLDSHMLAARLETVCKDTGTSILELKHLLFGDADTDAPAKPLKLGDAIPQIRAKMAELAEVKKESARLLIGLNRAFDDDEESLFAGSVSSTMSRTLKPKKKPLPAFQGTPEAGLRLLQQEIKGKKGHRTVGPSERSMGSHIRDRLGDLQNLRLACRSTLQVLEGRAASEEDGQSTTYGEALVTLLTTQVEDLKQALVESGEALKGYRNDLRNVTVGTRLRLLADVVNSLKLERDSLKEDINRRGRQSNMLLDGLNKEVKTLKADLASHREANSQLAAVNDGISEELDSQKRDAAELATQLAQLQQESNVLSTALARSLQGLPATPYGGEAPSAVEESIQAALKSDQGDALTKSVEEALSAAEQNQQHLRDTFHSSLDKLRTDLGELRAFISQSWALYGAPMAETAAQLVTETSAVLTLENDMLRPRAVEREKLKRDVAMLEAALAESKATRDAAMAQVRQSDEENTQLRRALCDAEMAQVLNSASNINDAAQASRAVDRCTAEWERRMIASATDLAMDAIDSMSGQSMSAVIGAVTEETLRLYKGVRVCLREVALACEAARGTDGRRLWAEMEGRLQDLAALSASADYLWTRLPVLSLVSYQ</sequence>
<evidence type="ECO:0000256" key="1">
    <source>
        <dbReference type="SAM" id="Coils"/>
    </source>
</evidence>
<feature type="region of interest" description="Disordered" evidence="2">
    <location>
        <begin position="1"/>
        <end position="21"/>
    </location>
</feature>
<keyword evidence="4" id="KW-1185">Reference proteome</keyword>
<dbReference type="OrthoDB" id="273609at2759"/>
<accession>A0A0M9G224</accession>
<gene>
    <name evidence="3" type="ORF">ABB37_04787</name>
</gene>
<evidence type="ECO:0000256" key="2">
    <source>
        <dbReference type="SAM" id="MobiDB-lite"/>
    </source>
</evidence>
<feature type="region of interest" description="Disordered" evidence="2">
    <location>
        <begin position="820"/>
        <end position="839"/>
    </location>
</feature>
<comment type="caution">
    <text evidence="3">The sequence shown here is derived from an EMBL/GenBank/DDBJ whole genome shotgun (WGS) entry which is preliminary data.</text>
</comment>
<dbReference type="GeneID" id="26905078"/>
<feature type="coiled-coil region" evidence="1">
    <location>
        <begin position="170"/>
        <end position="250"/>
    </location>
</feature>
<proteinExistence type="predicted"/>
<feature type="compositionally biased region" description="Gly residues" evidence="2">
    <location>
        <begin position="1369"/>
        <end position="1383"/>
    </location>
</feature>